<dbReference type="Proteomes" id="UP000220922">
    <property type="component" value="Unassembled WGS sequence"/>
</dbReference>
<evidence type="ECO:0000259" key="1">
    <source>
        <dbReference type="Pfam" id="PF00931"/>
    </source>
</evidence>
<organism evidence="2 3">
    <name type="scientific">Candidatus Chloroploca asiatica</name>
    <dbReference type="NCBI Taxonomy" id="1506545"/>
    <lineage>
        <taxon>Bacteria</taxon>
        <taxon>Bacillati</taxon>
        <taxon>Chloroflexota</taxon>
        <taxon>Chloroflexia</taxon>
        <taxon>Chloroflexales</taxon>
        <taxon>Chloroflexineae</taxon>
        <taxon>Oscillochloridaceae</taxon>
        <taxon>Candidatus Chloroploca</taxon>
    </lineage>
</organism>
<dbReference type="SUPFAM" id="SSF52540">
    <property type="entry name" value="P-loop containing nucleoside triphosphate hydrolases"/>
    <property type="match status" value="1"/>
</dbReference>
<proteinExistence type="predicted"/>
<feature type="domain" description="NB-ARC" evidence="1">
    <location>
        <begin position="132"/>
        <end position="290"/>
    </location>
</feature>
<dbReference type="PANTHER" id="PTHR47691">
    <property type="entry name" value="REGULATOR-RELATED"/>
    <property type="match status" value="1"/>
</dbReference>
<evidence type="ECO:0000313" key="3">
    <source>
        <dbReference type="Proteomes" id="UP000220922"/>
    </source>
</evidence>
<dbReference type="AlphaFoldDB" id="A0A2H3KSD9"/>
<accession>A0A2H3KSD9</accession>
<sequence>MGNRSETFGRLLKGAINSIATYEGKTAPIIEEELAEQVGLAGSAIQRYKAGSLPPDPRTIEIIAEAAVRRGLFSREWLQRFLHAARYHQADQLLDRLCPLGPARPRPPRVYQNLPAPTYSQFVMRAEAFAEVLDGLSKRSAAVIIVGLGGNGKTSLAREVADACLKDENSPARFDAAVWVSDKDRPGTTNLSIVLDEIARTLDYPGFTQFEHDEKRREVEQLLRRQRVLVCLDNVETITDGALIAWLLNLPEPSKAMITTREYRREYRRGGWPVELRGMSDGEAWQLIHERARLLKIDQLIGAPAQVEPLLAATGGNPKALTITLGLLKYERRPLQQVVDDLYAARGELFADLFDRAWSFLDEAARRVLLVATFFPTNASAEALSASADVQGFAFDRAVERLADLALLDVQQDDLNHPPRYTIHPLVLAFAMARLADQPLFERNARERWVSWCVTLALQVGHCPHEVEKLSLLDLEHETTFWAMKWAYHNRCYEDVLQLGHGSMYYYYVKGLWDKWFDANLMRLEAVRKIENFIEEVRALAYQVQMLSRQGKISEATEFRQALEHRIHNRPLSGDTFFLVHHCLGAYALAIDDVKAAEMSWRRILAEPEQLSHYRSVTSRQWVGLCLYYQGQKQAARALFQEALHEAVAHNYGRYMLFNQIRLAALELDEENIERAEQALEQSVRLARHYHDREQLAYALRLTSRLCAMQENTHAAKAALAEAIDLFERIGLRRDLAEAREELRRLDEMGDAPAV</sequence>
<dbReference type="PANTHER" id="PTHR47691:SF3">
    <property type="entry name" value="HTH-TYPE TRANSCRIPTIONAL REGULATOR RV0890C-RELATED"/>
    <property type="match status" value="1"/>
</dbReference>
<comment type="caution">
    <text evidence="2">The sequence shown here is derived from an EMBL/GenBank/DDBJ whole genome shotgun (WGS) entry which is preliminary data.</text>
</comment>
<dbReference type="RefSeq" id="WP_172450570.1">
    <property type="nucleotide sequence ID" value="NZ_LYXE01000036.1"/>
</dbReference>
<dbReference type="Gene3D" id="1.25.40.10">
    <property type="entry name" value="Tetratricopeptide repeat domain"/>
    <property type="match status" value="1"/>
</dbReference>
<dbReference type="InterPro" id="IPR027417">
    <property type="entry name" value="P-loop_NTPase"/>
</dbReference>
<keyword evidence="3" id="KW-1185">Reference proteome</keyword>
<dbReference type="SUPFAM" id="SSF48452">
    <property type="entry name" value="TPR-like"/>
    <property type="match status" value="1"/>
</dbReference>
<evidence type="ECO:0000313" key="2">
    <source>
        <dbReference type="EMBL" id="PDW00569.1"/>
    </source>
</evidence>
<name>A0A2H3KSD9_9CHLR</name>
<dbReference type="GO" id="GO:0043531">
    <property type="term" value="F:ADP binding"/>
    <property type="evidence" value="ECO:0007669"/>
    <property type="project" value="InterPro"/>
</dbReference>
<dbReference type="InterPro" id="IPR001387">
    <property type="entry name" value="Cro/C1-type_HTH"/>
</dbReference>
<dbReference type="EMBL" id="LYXE01000036">
    <property type="protein sequence ID" value="PDW00569.1"/>
    <property type="molecule type" value="Genomic_DNA"/>
</dbReference>
<dbReference type="PRINTS" id="PR00364">
    <property type="entry name" value="DISEASERSIST"/>
</dbReference>
<gene>
    <name evidence="2" type="ORF">A9Q02_09265</name>
</gene>
<dbReference type="InterPro" id="IPR011990">
    <property type="entry name" value="TPR-like_helical_dom_sf"/>
</dbReference>
<dbReference type="InterPro" id="IPR002182">
    <property type="entry name" value="NB-ARC"/>
</dbReference>
<dbReference type="CDD" id="cd00093">
    <property type="entry name" value="HTH_XRE"/>
    <property type="match status" value="1"/>
</dbReference>
<reference evidence="2 3" key="1">
    <citation type="submission" date="2016-05" db="EMBL/GenBank/DDBJ databases">
        <authorList>
            <person name="Lavstsen T."/>
            <person name="Jespersen J.S."/>
        </authorList>
    </citation>
    <scope>NUCLEOTIDE SEQUENCE [LARGE SCALE GENOMIC DNA]</scope>
    <source>
        <strain evidence="2 3">B7-9</strain>
    </source>
</reference>
<dbReference type="Gene3D" id="3.40.50.300">
    <property type="entry name" value="P-loop containing nucleotide triphosphate hydrolases"/>
    <property type="match status" value="1"/>
</dbReference>
<protein>
    <recommendedName>
        <fullName evidence="1">NB-ARC domain-containing protein</fullName>
    </recommendedName>
</protein>
<dbReference type="Pfam" id="PF00931">
    <property type="entry name" value="NB-ARC"/>
    <property type="match status" value="1"/>
</dbReference>